<evidence type="ECO:0000313" key="1">
    <source>
        <dbReference type="EMBL" id="VDO85158.1"/>
    </source>
</evidence>
<reference evidence="3" key="1">
    <citation type="submission" date="2016-06" db="UniProtKB">
        <authorList>
            <consortium name="WormBaseParasite"/>
        </authorList>
    </citation>
    <scope>IDENTIFICATION</scope>
</reference>
<keyword evidence="2" id="KW-1185">Reference proteome</keyword>
<evidence type="ECO:0000313" key="3">
    <source>
        <dbReference type="WBParaSite" id="SBAD_0000059101-mRNA-1"/>
    </source>
</evidence>
<dbReference type="Proteomes" id="UP000270296">
    <property type="component" value="Unassembled WGS sequence"/>
</dbReference>
<evidence type="ECO:0000313" key="2">
    <source>
        <dbReference type="Proteomes" id="UP000270296"/>
    </source>
</evidence>
<dbReference type="AlphaFoldDB" id="A0A183IAC5"/>
<name>A0A183IAC5_9BILA</name>
<gene>
    <name evidence="1" type="ORF">SBAD_LOCUS569</name>
</gene>
<protein>
    <submittedName>
        <fullName evidence="3">Secreted protein</fullName>
    </submittedName>
</protein>
<proteinExistence type="predicted"/>
<dbReference type="WBParaSite" id="SBAD_0000059101-mRNA-1">
    <property type="protein sequence ID" value="SBAD_0000059101-mRNA-1"/>
    <property type="gene ID" value="SBAD_0000059101"/>
</dbReference>
<dbReference type="EMBL" id="UZAM01001879">
    <property type="protein sequence ID" value="VDO85158.1"/>
    <property type="molecule type" value="Genomic_DNA"/>
</dbReference>
<reference evidence="1 2" key="2">
    <citation type="submission" date="2018-11" db="EMBL/GenBank/DDBJ databases">
        <authorList>
            <consortium name="Pathogen Informatics"/>
        </authorList>
    </citation>
    <scope>NUCLEOTIDE SEQUENCE [LARGE SCALE GENOMIC DNA]</scope>
</reference>
<sequence length="100" mass="11718">MSAVACFHYFRLKTQNRRCVESVGKRVLFVCRFCLLLEPEAIVGFAEFWPAGVRIVFPVREYDSPAWLSSPCELRCEWCFFTAIIMIYYFDDETGLVINE</sequence>
<accession>A0A183IAC5</accession>
<organism evidence="3">
    <name type="scientific">Soboliphyme baturini</name>
    <dbReference type="NCBI Taxonomy" id="241478"/>
    <lineage>
        <taxon>Eukaryota</taxon>
        <taxon>Metazoa</taxon>
        <taxon>Ecdysozoa</taxon>
        <taxon>Nematoda</taxon>
        <taxon>Enoplea</taxon>
        <taxon>Dorylaimia</taxon>
        <taxon>Dioctophymatida</taxon>
        <taxon>Dioctophymatoidea</taxon>
        <taxon>Soboliphymatidae</taxon>
        <taxon>Soboliphyme</taxon>
    </lineage>
</organism>